<reference evidence="5" key="1">
    <citation type="submission" date="2011-02" db="EMBL/GenBank/DDBJ databases">
        <title>The complete genome of Planctomyces brasiliensis DSM 5305.</title>
        <authorList>
            <person name="Lucas S."/>
            <person name="Copeland A."/>
            <person name="Lapidus A."/>
            <person name="Bruce D."/>
            <person name="Goodwin L."/>
            <person name="Pitluck S."/>
            <person name="Kyrpides N."/>
            <person name="Mavromatis K."/>
            <person name="Pagani I."/>
            <person name="Ivanova N."/>
            <person name="Ovchinnikova G."/>
            <person name="Lu M."/>
            <person name="Detter J.C."/>
            <person name="Han C."/>
            <person name="Land M."/>
            <person name="Hauser L."/>
            <person name="Markowitz V."/>
            <person name="Cheng J.-F."/>
            <person name="Hugenholtz P."/>
            <person name="Woyke T."/>
            <person name="Wu D."/>
            <person name="Tindall B."/>
            <person name="Pomrenke H.G."/>
            <person name="Brambilla E."/>
            <person name="Klenk H.-P."/>
            <person name="Eisen J.A."/>
        </authorList>
    </citation>
    <scope>NUCLEOTIDE SEQUENCE [LARGE SCALE GENOMIC DNA]</scope>
    <source>
        <strain evidence="5">ATCC 49424 / DSM 5305 / JCM 21570 / NBRC 103401 / IFAM 1448</strain>
    </source>
</reference>
<feature type="domain" description="Biotin-protein ligase N-terminal" evidence="3">
    <location>
        <begin position="93"/>
        <end position="146"/>
    </location>
</feature>
<evidence type="ECO:0000313" key="5">
    <source>
        <dbReference type="Proteomes" id="UP000006860"/>
    </source>
</evidence>
<dbReference type="InterPro" id="IPR019197">
    <property type="entry name" value="Biotin-prot_ligase_N"/>
</dbReference>
<dbReference type="InterPro" id="IPR029062">
    <property type="entry name" value="Class_I_gatase-like"/>
</dbReference>
<dbReference type="Proteomes" id="UP000006860">
    <property type="component" value="Chromosome"/>
</dbReference>
<keyword evidence="5" id="KW-1185">Reference proteome</keyword>
<keyword evidence="2" id="KW-0732">Signal</keyword>
<feature type="chain" id="PRO_5003256989" evidence="2">
    <location>
        <begin position="32"/>
        <end position="290"/>
    </location>
</feature>
<dbReference type="Pfam" id="PF09825">
    <property type="entry name" value="BPL_N"/>
    <property type="match status" value="1"/>
</dbReference>
<dbReference type="EMBL" id="CP002546">
    <property type="protein sequence ID" value="ADY60704.1"/>
    <property type="molecule type" value="Genomic_DNA"/>
</dbReference>
<dbReference type="SUPFAM" id="SSF52317">
    <property type="entry name" value="Class I glutamine amidotransferase-like"/>
    <property type="match status" value="1"/>
</dbReference>
<dbReference type="HOGENOM" id="CLU_057558_2_0_0"/>
<feature type="signal peptide" evidence="2">
    <location>
        <begin position="1"/>
        <end position="31"/>
    </location>
</feature>
<evidence type="ECO:0000259" key="3">
    <source>
        <dbReference type="Pfam" id="PF09825"/>
    </source>
</evidence>
<evidence type="ECO:0000256" key="1">
    <source>
        <dbReference type="SAM" id="MobiDB-lite"/>
    </source>
</evidence>
<organism evidence="4 5">
    <name type="scientific">Rubinisphaera brasiliensis (strain ATCC 49424 / DSM 5305 / JCM 21570 / IAM 15109 / NBRC 103401 / IFAM 1448)</name>
    <name type="common">Planctomyces brasiliensis</name>
    <dbReference type="NCBI Taxonomy" id="756272"/>
    <lineage>
        <taxon>Bacteria</taxon>
        <taxon>Pseudomonadati</taxon>
        <taxon>Planctomycetota</taxon>
        <taxon>Planctomycetia</taxon>
        <taxon>Planctomycetales</taxon>
        <taxon>Planctomycetaceae</taxon>
        <taxon>Rubinisphaera</taxon>
    </lineage>
</organism>
<dbReference type="PIRSF" id="PIRSF016642">
    <property type="entry name" value="UCP016642"/>
    <property type="match status" value="1"/>
</dbReference>
<keyword evidence="4" id="KW-0436">Ligase</keyword>
<dbReference type="OrthoDB" id="8333609at2"/>
<name>F0SI21_RUBBR</name>
<protein>
    <submittedName>
        <fullName evidence="4">Biotin apo-protein ligase-related protein</fullName>
    </submittedName>
</protein>
<accession>F0SI21</accession>
<dbReference type="Gene3D" id="3.40.50.880">
    <property type="match status" value="1"/>
</dbReference>
<dbReference type="AlphaFoldDB" id="F0SI21"/>
<dbReference type="InterPro" id="IPR015834">
    <property type="entry name" value="UCP016642"/>
</dbReference>
<feature type="region of interest" description="Disordered" evidence="1">
    <location>
        <begin position="269"/>
        <end position="290"/>
    </location>
</feature>
<evidence type="ECO:0000313" key="4">
    <source>
        <dbReference type="EMBL" id="ADY60704.1"/>
    </source>
</evidence>
<proteinExistence type="predicted"/>
<dbReference type="RefSeq" id="WP_013629425.1">
    <property type="nucleotide sequence ID" value="NC_015174.1"/>
</dbReference>
<dbReference type="STRING" id="756272.Plabr_3107"/>
<dbReference type="GO" id="GO:0016874">
    <property type="term" value="F:ligase activity"/>
    <property type="evidence" value="ECO:0007669"/>
    <property type="project" value="UniProtKB-KW"/>
</dbReference>
<dbReference type="KEGG" id="pbs:Plabr_3107"/>
<dbReference type="eggNOG" id="COG4285">
    <property type="taxonomic scope" value="Bacteria"/>
</dbReference>
<evidence type="ECO:0000256" key="2">
    <source>
        <dbReference type="SAM" id="SignalP"/>
    </source>
</evidence>
<gene>
    <name evidence="4" type="ordered locus">Plabr_3107</name>
</gene>
<sequence>MLRRLAQWSLLSAAPAICFISAAMISPTAFAESPKAPAASATEGPVWIAIYDHSGGSAKGPKNLERFLNAENGFRSERLTPEEIRAGRLKAFDLLIMPGGSGSLQSRKLQETGLENVREFVKKGGGYCGICAGSYLASSDYTWSLHLLNAKVFDRAHWARGTGDVTLTLSDTGKELLKNDSEDITVYYGQGPLLIPDTKEDLPAYEPLAEYATEIAKKGAPSGVMIGTTAIARAPYGSGRVICFSPHPESRVETEHLIREGILWAVGRDATKSPESNEESEAETTAAGAE</sequence>